<sequence>MFADGTFYIAPIFGYQVFITRIYAPEINSFYTTSLSILNNKEQATYELLFEELKKNASKYNKNIIVTPKILHCDFEKGLSNAVIKIFPNITIKYCVWHYKRSLEVQKNRLCYNEVERKEQIILNRKYKFNLSSKRKDNSKKYKCTEYKTLNQCPSFIILNNENQILEYDDSHNHLENKFGAAKSIVKNKIKDEISKSSIPFNVNIKRTYGEISQGMGLICPGYNSIKSQVTRSRRKQLIPDITTFDEIPNESKYYKTKRDENFMIFKNNDLIVFQSPFQAELFSKNKHIFADGTFHMAPIFSYQVFITRTYVTELNCFYTTSFSILKIIKQTTYEILFEEIKKILVNIIVLKLHQKYFIAILKKLKIKSECQEHNYVQFLEFLEYFKKTYLINFETENWNYYDNIEHITNNVSETFNKYLKKLFAKKPTFFQLLSELQKEESKYYIDYERRTAGILRNKKQKN</sequence>
<comment type="caution">
    <text evidence="6">The sequence shown here is derived from an EMBL/GenBank/DDBJ whole genome shotgun (WGS) entry which is preliminary data.</text>
</comment>
<organism evidence="6 7">
    <name type="scientific">Neocallimastix californiae</name>
    <dbReference type="NCBI Taxonomy" id="1754190"/>
    <lineage>
        <taxon>Eukaryota</taxon>
        <taxon>Fungi</taxon>
        <taxon>Fungi incertae sedis</taxon>
        <taxon>Chytridiomycota</taxon>
        <taxon>Chytridiomycota incertae sedis</taxon>
        <taxon>Neocallimastigomycetes</taxon>
        <taxon>Neocallimastigales</taxon>
        <taxon>Neocallimastigaceae</taxon>
        <taxon>Neocallimastix</taxon>
    </lineage>
</organism>
<evidence type="ECO:0008006" key="8">
    <source>
        <dbReference type="Google" id="ProtNLM"/>
    </source>
</evidence>
<dbReference type="InterPro" id="IPR007588">
    <property type="entry name" value="Znf_FLYWCH"/>
</dbReference>
<dbReference type="GO" id="GO:0008270">
    <property type="term" value="F:zinc ion binding"/>
    <property type="evidence" value="ECO:0007669"/>
    <property type="project" value="UniProtKB-KW"/>
</dbReference>
<dbReference type="EMBL" id="MCOG01000246">
    <property type="protein sequence ID" value="ORY22555.1"/>
    <property type="molecule type" value="Genomic_DNA"/>
</dbReference>
<keyword evidence="7" id="KW-1185">Reference proteome</keyword>
<keyword evidence="2" id="KW-0863">Zinc-finger</keyword>
<reference evidence="6 7" key="1">
    <citation type="submission" date="2016-08" db="EMBL/GenBank/DDBJ databases">
        <title>A Parts List for Fungal Cellulosomes Revealed by Comparative Genomics.</title>
        <authorList>
            <consortium name="DOE Joint Genome Institute"/>
            <person name="Haitjema C.H."/>
            <person name="Gilmore S.P."/>
            <person name="Henske J.K."/>
            <person name="Solomon K.V."/>
            <person name="De Groot R."/>
            <person name="Kuo A."/>
            <person name="Mondo S.J."/>
            <person name="Salamov A.A."/>
            <person name="Labutti K."/>
            <person name="Zhao Z."/>
            <person name="Chiniquy J."/>
            <person name="Barry K."/>
            <person name="Brewer H.M."/>
            <person name="Purvine S.O."/>
            <person name="Wright A.T."/>
            <person name="Boxma B."/>
            <person name="Van Alen T."/>
            <person name="Hackstein J.H."/>
            <person name="Baker S.E."/>
            <person name="Grigoriev I.V."/>
            <person name="O'Malley M.A."/>
        </authorList>
    </citation>
    <scope>NUCLEOTIDE SEQUENCE [LARGE SCALE GENOMIC DNA]</scope>
    <source>
        <strain evidence="6 7">G1</strain>
    </source>
</reference>
<evidence type="ECO:0000259" key="4">
    <source>
        <dbReference type="Pfam" id="PF04500"/>
    </source>
</evidence>
<keyword evidence="1" id="KW-0479">Metal-binding</keyword>
<evidence type="ECO:0000313" key="7">
    <source>
        <dbReference type="Proteomes" id="UP000193920"/>
    </source>
</evidence>
<keyword evidence="3" id="KW-0862">Zinc</keyword>
<dbReference type="Pfam" id="PF10551">
    <property type="entry name" value="MULE"/>
    <property type="match status" value="1"/>
</dbReference>
<accession>A0A1Y2AKS3</accession>
<protein>
    <recommendedName>
        <fullName evidence="8">MULE transposase domain-containing protein</fullName>
    </recommendedName>
</protein>
<dbReference type="Proteomes" id="UP000193920">
    <property type="component" value="Unassembled WGS sequence"/>
</dbReference>
<gene>
    <name evidence="6" type="ORF">LY90DRAFT_515479</name>
</gene>
<evidence type="ECO:0000256" key="2">
    <source>
        <dbReference type="ARBA" id="ARBA00022771"/>
    </source>
</evidence>
<dbReference type="AlphaFoldDB" id="A0A1Y2AKS3"/>
<dbReference type="Pfam" id="PF04500">
    <property type="entry name" value="FLYWCH"/>
    <property type="match status" value="1"/>
</dbReference>
<evidence type="ECO:0000313" key="6">
    <source>
        <dbReference type="EMBL" id="ORY22555.1"/>
    </source>
</evidence>
<dbReference type="STRING" id="1754190.A0A1Y2AKS3"/>
<evidence type="ECO:0000256" key="1">
    <source>
        <dbReference type="ARBA" id="ARBA00022723"/>
    </source>
</evidence>
<evidence type="ECO:0000256" key="3">
    <source>
        <dbReference type="ARBA" id="ARBA00022833"/>
    </source>
</evidence>
<feature type="domain" description="FLYWCH-type" evidence="4">
    <location>
        <begin position="119"/>
        <end position="174"/>
    </location>
</feature>
<dbReference type="OrthoDB" id="90756at2759"/>
<dbReference type="InterPro" id="IPR018289">
    <property type="entry name" value="MULE_transposase_dom"/>
</dbReference>
<proteinExistence type="predicted"/>
<feature type="domain" description="MULE transposase" evidence="5">
    <location>
        <begin position="22"/>
        <end position="99"/>
    </location>
</feature>
<evidence type="ECO:0000259" key="5">
    <source>
        <dbReference type="Pfam" id="PF10551"/>
    </source>
</evidence>
<name>A0A1Y2AKS3_9FUNG</name>